<feature type="compositionally biased region" description="Polar residues" evidence="1">
    <location>
        <begin position="123"/>
        <end position="141"/>
    </location>
</feature>
<dbReference type="Proteomes" id="UP001497623">
    <property type="component" value="Unassembled WGS sequence"/>
</dbReference>
<reference evidence="2 3" key="1">
    <citation type="submission" date="2024-05" db="EMBL/GenBank/DDBJ databases">
        <authorList>
            <person name="Wallberg A."/>
        </authorList>
    </citation>
    <scope>NUCLEOTIDE SEQUENCE [LARGE SCALE GENOMIC DNA]</scope>
</reference>
<proteinExistence type="predicted"/>
<feature type="region of interest" description="Disordered" evidence="1">
    <location>
        <begin position="121"/>
        <end position="141"/>
    </location>
</feature>
<feature type="non-terminal residue" evidence="2">
    <location>
        <position position="424"/>
    </location>
</feature>
<protein>
    <recommendedName>
        <fullName evidence="4">Gag-like protein</fullName>
    </recommendedName>
</protein>
<dbReference type="AlphaFoldDB" id="A0AAV2QDL4"/>
<evidence type="ECO:0000313" key="2">
    <source>
        <dbReference type="EMBL" id="CAL4082131.1"/>
    </source>
</evidence>
<organism evidence="2 3">
    <name type="scientific">Meganyctiphanes norvegica</name>
    <name type="common">Northern krill</name>
    <name type="synonym">Thysanopoda norvegica</name>
    <dbReference type="NCBI Taxonomy" id="48144"/>
    <lineage>
        <taxon>Eukaryota</taxon>
        <taxon>Metazoa</taxon>
        <taxon>Ecdysozoa</taxon>
        <taxon>Arthropoda</taxon>
        <taxon>Crustacea</taxon>
        <taxon>Multicrustacea</taxon>
        <taxon>Malacostraca</taxon>
        <taxon>Eumalacostraca</taxon>
        <taxon>Eucarida</taxon>
        <taxon>Euphausiacea</taxon>
        <taxon>Euphausiidae</taxon>
        <taxon>Meganyctiphanes</taxon>
    </lineage>
</organism>
<feature type="compositionally biased region" description="Polar residues" evidence="1">
    <location>
        <begin position="66"/>
        <end position="105"/>
    </location>
</feature>
<feature type="compositionally biased region" description="Low complexity" evidence="1">
    <location>
        <begin position="25"/>
        <end position="41"/>
    </location>
</feature>
<keyword evidence="3" id="KW-1185">Reference proteome</keyword>
<evidence type="ECO:0000313" key="3">
    <source>
        <dbReference type="Proteomes" id="UP001497623"/>
    </source>
</evidence>
<feature type="compositionally biased region" description="Basic and acidic residues" evidence="1">
    <location>
        <begin position="47"/>
        <end position="62"/>
    </location>
</feature>
<evidence type="ECO:0008006" key="4">
    <source>
        <dbReference type="Google" id="ProtNLM"/>
    </source>
</evidence>
<comment type="caution">
    <text evidence="2">The sequence shown here is derived from an EMBL/GenBank/DDBJ whole genome shotgun (WGS) entry which is preliminary data.</text>
</comment>
<sequence length="424" mass="48402">MSEDVDEDRVGETSGAEVPISNQFSLLNDSDNIDVNNSDQNRMNKRRNSEKNSRNVKGRNEDDTQENNNADSLDGNQNENNTDSAEDVQNQNNSDADTTSVNGVQNQNIIAEIAEVREENGGMESNTVVPESNECTGLQEGNNSIEVSNTLIIMDLVEEKKNLIKDRATILNLLRIIPFGPKYSGKPRFNYTKFQLVLVINEVRDIPELLQINKLTNEVGDWSVKFHRGVRNPGLHYGVMKGIPPEVSLDRVKAEFVRNSIDVQDIIRIKNRQGPTHCLKIEFTGEIPEEIEYAGEPKTIYRFNPPSWTLICNNCAKGGHKADYCRSPPKCPICSENHARKDCQKYTVQCANCNQQHTARYGKCPYFQMEKDIMKIRTTENVPRHTAKNIWKIKEEERKRAIENDRLRYLQQNHENLIPVLQTK</sequence>
<dbReference type="EMBL" id="CAXKWB010006217">
    <property type="protein sequence ID" value="CAL4082131.1"/>
    <property type="molecule type" value="Genomic_DNA"/>
</dbReference>
<name>A0AAV2QDL4_MEGNR</name>
<feature type="region of interest" description="Disordered" evidence="1">
    <location>
        <begin position="1"/>
        <end position="105"/>
    </location>
</feature>
<accession>A0AAV2QDL4</accession>
<evidence type="ECO:0000256" key="1">
    <source>
        <dbReference type="SAM" id="MobiDB-lite"/>
    </source>
</evidence>
<gene>
    <name evidence="2" type="ORF">MNOR_LOCUS11705</name>
</gene>